<dbReference type="EMBL" id="JANBTW010000129">
    <property type="protein sequence ID" value="KAJ2670228.1"/>
    <property type="molecule type" value="Genomic_DNA"/>
</dbReference>
<dbReference type="Proteomes" id="UP001151518">
    <property type="component" value="Unassembled WGS sequence"/>
</dbReference>
<evidence type="ECO:0008006" key="4">
    <source>
        <dbReference type="Google" id="ProtNLM"/>
    </source>
</evidence>
<dbReference type="InterPro" id="IPR006597">
    <property type="entry name" value="Sel1-like"/>
</dbReference>
<dbReference type="InterPro" id="IPR050767">
    <property type="entry name" value="Sel1_AlgK"/>
</dbReference>
<protein>
    <recommendedName>
        <fullName evidence="4">Sel1 repeat family protein</fullName>
    </recommendedName>
</protein>
<accession>A0A9W8G3N4</accession>
<dbReference type="InterPro" id="IPR011990">
    <property type="entry name" value="TPR-like_helical_dom_sf"/>
</dbReference>
<dbReference type="OrthoDB" id="2425131at2759"/>
<comment type="similarity">
    <text evidence="1">Belongs to the sel-1 family.</text>
</comment>
<evidence type="ECO:0000313" key="2">
    <source>
        <dbReference type="EMBL" id="KAJ2670228.1"/>
    </source>
</evidence>
<dbReference type="GO" id="GO:0005789">
    <property type="term" value="C:endoplasmic reticulum membrane"/>
    <property type="evidence" value="ECO:0007669"/>
    <property type="project" value="TreeGrafter"/>
</dbReference>
<dbReference type="GO" id="GO:0036503">
    <property type="term" value="P:ERAD pathway"/>
    <property type="evidence" value="ECO:0007669"/>
    <property type="project" value="TreeGrafter"/>
</dbReference>
<reference evidence="2" key="1">
    <citation type="submission" date="2022-07" db="EMBL/GenBank/DDBJ databases">
        <title>Phylogenomic reconstructions and comparative analyses of Kickxellomycotina fungi.</title>
        <authorList>
            <person name="Reynolds N.K."/>
            <person name="Stajich J.E."/>
            <person name="Barry K."/>
            <person name="Grigoriev I.V."/>
            <person name="Crous P."/>
            <person name="Smith M.E."/>
        </authorList>
    </citation>
    <scope>NUCLEOTIDE SEQUENCE</scope>
    <source>
        <strain evidence="2">NRRL 3115</strain>
    </source>
</reference>
<dbReference type="SUPFAM" id="SSF81901">
    <property type="entry name" value="HCP-like"/>
    <property type="match status" value="1"/>
</dbReference>
<comment type="caution">
    <text evidence="2">The sequence shown here is derived from an EMBL/GenBank/DDBJ whole genome shotgun (WGS) entry which is preliminary data.</text>
</comment>
<dbReference type="Gene3D" id="1.25.40.10">
    <property type="entry name" value="Tetratricopeptide repeat domain"/>
    <property type="match status" value="2"/>
</dbReference>
<dbReference type="SMART" id="SM00671">
    <property type="entry name" value="SEL1"/>
    <property type="match status" value="5"/>
</dbReference>
<proteinExistence type="inferred from homology"/>
<name>A0A9W8G3N4_9FUNG</name>
<evidence type="ECO:0000256" key="1">
    <source>
        <dbReference type="ARBA" id="ARBA00038101"/>
    </source>
</evidence>
<dbReference type="Pfam" id="PF08238">
    <property type="entry name" value="Sel1"/>
    <property type="match status" value="6"/>
</dbReference>
<gene>
    <name evidence="2" type="ORF">GGI25_005913</name>
</gene>
<dbReference type="PANTHER" id="PTHR11102:SF147">
    <property type="entry name" value="SEL1L ADAPTOR SUBUNIT OF ERAD E3 UBIQUITIN LIGASE"/>
    <property type="match status" value="1"/>
</dbReference>
<dbReference type="AlphaFoldDB" id="A0A9W8G3N4"/>
<evidence type="ECO:0000313" key="3">
    <source>
        <dbReference type="Proteomes" id="UP001151518"/>
    </source>
</evidence>
<dbReference type="PANTHER" id="PTHR11102">
    <property type="entry name" value="SEL-1-LIKE PROTEIN"/>
    <property type="match status" value="1"/>
</dbReference>
<organism evidence="2 3">
    <name type="scientific">Coemansia spiralis</name>
    <dbReference type="NCBI Taxonomy" id="417178"/>
    <lineage>
        <taxon>Eukaryota</taxon>
        <taxon>Fungi</taxon>
        <taxon>Fungi incertae sedis</taxon>
        <taxon>Zoopagomycota</taxon>
        <taxon>Kickxellomycotina</taxon>
        <taxon>Kickxellomycetes</taxon>
        <taxon>Kickxellales</taxon>
        <taxon>Kickxellaceae</taxon>
        <taxon>Coemansia</taxon>
    </lineage>
</organism>
<sequence length="442" mass="49015">MHLQSARRSIKTSTGPYKALYLAGGLSLRRATRNRHSAFAQQTVAAHVHSSTKVRNKNSSGSEIKTAALKKDSNALLTKIDLQRQPFTRFKITNSGISDIIPDLTKFEDIVSRSRLKILPLKLRELANQFVQINRLKSDINVRMEQWRSEVLDAFDNNLSDITYAASLFGKISSNKTLGCALYKVAAEEGYPNAAFYYAIIVGTGSIKIPNGSAVGWMIIKELVKMGHPASMVTLSDTKMRSSNPSDIKEGIRLLERAAEKDNRQACYKLGEIYRHGQGVPVDYNKAIEWHGKIKALGSSEGEFIIGDMLSKGQGTSDGKPDYAAAFKRFEQAAMKGSVESQFNLALYYLEGKGVVKDEDLGIEFLKLAADAKFPQAILTLSKLLIEGTATPKNYKKARALLDDATKYTDSAQVSANLAKILRQKLDNVEKQEKEKSWCNFM</sequence>